<feature type="region of interest" description="Disordered" evidence="13">
    <location>
        <begin position="439"/>
        <end position="471"/>
    </location>
</feature>
<keyword evidence="5" id="KW-0547">Nucleotide-binding</keyword>
<dbReference type="InterPro" id="IPR027417">
    <property type="entry name" value="P-loop_NTPase"/>
</dbReference>
<dbReference type="EMBL" id="BPWL01000008">
    <property type="protein sequence ID" value="GJJ13315.1"/>
    <property type="molecule type" value="Genomic_DNA"/>
</dbReference>
<dbReference type="GO" id="GO:0035861">
    <property type="term" value="C:site of double-strand break"/>
    <property type="evidence" value="ECO:0007669"/>
    <property type="project" value="TreeGrafter"/>
</dbReference>
<sequence length="1458" mass="164535">MGKRRAASVSSDEESPSPNTSKRARTEEPDQPPVINNTKKKGKGKQVVLNTQGDGDGMVLDEQLDMSHIIAEEDDEAFEAKHGKEVEEAVQNRAKKKGAIAEMGVIETIEMHQFMCHGRLSFKFGPQLNFIIGGKSAVLTALTIALGGKAASTGRGSGLKSFIREGQHTAEVTVGIKNKGEEAYKPDTYGERIHITRRFSRDGSSSFKIKSAEGKTVSTKREELTAICDHMNIQVDNPMNIWPGNSLVVLLQVRSTRFVYVVLTQLSEEYQTCFENIGKTTRTLNLKNEELPDLEQAVKEAELRNEQATKAREKQDELDDLYRELAWAHVNTKQEELTKSLEQVARARRRLPKIQDEIDANEKTVQETNNQVQEYEAEKEALPSIDAIEGQYQELRVQSSKIKDEIRECKADEKNINQQITQIDHEIEGYEREIRKVAESQGTAQTHRQQVQQQLDATNAESDATKNDLTQARDNVARLAREVDEAGKHGRSLDDKITRFRGEIESATNNIAECHRFSQDQLRLFGKDVRQILKMVQEEKWMGKPPVGPFGRFVTLKEASWAPIIRIQLGSLMYSWAVTDNRDRYKLRNILDKTGNQNAEIIITEEDLFDYTRGEPPGDLTTVLRVLEIKDEFVKRILINRRRIERVVLASTRIEGDDILFKLGGGGTAWCLDYRIALRYPEGGGSTNHMTRLQGSDPRHHMFTGGDRTTDLRHWEKQKEEAERNLGETTEELRKGRTHYAELRKQLEQFKSQENRLRARLNELEQKSVRLQGEVFADAPVNVSFIEASIATELETKQNLMKQFESLHTRRVQLDETGRALMAEADTLNKQREEHNNQERAITEKLTATLQSRVEAQKIKSHYERKLADGMAEIETLEAQAKIVEKEFEVWSNKAEEVGERFQKPRKADTVQHKIDAIKKILSQIQKEQGATPEEIARELYRVRTRLENHRVQLADLRLLNDALKQALTLRLSKWMSFRRFIALRTKYQFQHYLWNRGYYGKVLFDHNNGVLDIKVQTEDQAGKQVRDKDPRSLSGGEKSYSTICLLLALWEAIQCPIRCLGELMADVPCTSCPERSFTDEFDVFMDSVNRRVSMKLMIDTANTSDKQYILITPQDMSNVNIGPTNHDLPSHVRSRKHHRHFEDIRNLTKRGAPAPPSGPMSLVDNFAGPSFFDNFDFFTDPDPTHGTVQYVSQQEATTAGLVFVDQANVVNIGVDSNTTLPVGGLRKSVRISSKKTYNGGLFVIDINAMPGGCSLWPAFWTVTQDNWPTNGEIDIIEGVNLGTSNQMTLHTAPGCTLDTSAAPAKFNELAFTGNVLSTVCNALVDSNSGCGVLDPNPTSFGQAIENNGGAVFAMLWDTIGIRIWHFNRCNTPADLTAMAPNPVGWPVPTAFWSTATCPVNQFFQDHVIVINTSLCGDFAGSVYPTSGCPATCAEHVADPNNFKTNSQWKINYVATYQ</sequence>
<evidence type="ECO:0000256" key="9">
    <source>
        <dbReference type="ARBA" id="ARBA00023172"/>
    </source>
</evidence>
<keyword evidence="8 12" id="KW-0175">Coiled coil</keyword>
<dbReference type="GO" id="GO:0005634">
    <property type="term" value="C:nucleus"/>
    <property type="evidence" value="ECO:0007669"/>
    <property type="project" value="UniProtKB-SubCell"/>
</dbReference>
<evidence type="ECO:0000256" key="8">
    <source>
        <dbReference type="ARBA" id="ARBA00023054"/>
    </source>
</evidence>
<dbReference type="GO" id="GO:0005524">
    <property type="term" value="F:ATP binding"/>
    <property type="evidence" value="ECO:0007669"/>
    <property type="project" value="UniProtKB-KW"/>
</dbReference>
<dbReference type="Gene3D" id="3.40.50.300">
    <property type="entry name" value="P-loop containing nucleotide triphosphate hydrolases"/>
    <property type="match status" value="2"/>
</dbReference>
<comment type="caution">
    <text evidence="15">The sequence shown here is derived from an EMBL/GenBank/DDBJ whole genome shotgun (WGS) entry which is preliminary data.</text>
</comment>
<keyword evidence="9" id="KW-0233">DNA recombination</keyword>
<evidence type="ECO:0000256" key="2">
    <source>
        <dbReference type="ARBA" id="ARBA00004286"/>
    </source>
</evidence>
<dbReference type="PANTHER" id="PTHR19306">
    <property type="entry name" value="STRUCTURAL MAINTENANCE OF CHROMOSOMES 5,6 SMC5, SMC6"/>
    <property type="match status" value="1"/>
</dbReference>
<feature type="coiled-coil region" evidence="12">
    <location>
        <begin position="712"/>
        <end position="774"/>
    </location>
</feature>
<dbReference type="PROSITE" id="PS51762">
    <property type="entry name" value="GH16_2"/>
    <property type="match status" value="1"/>
</dbReference>
<accession>A0AAV5AN16</accession>
<evidence type="ECO:0000259" key="14">
    <source>
        <dbReference type="PROSITE" id="PS51762"/>
    </source>
</evidence>
<feature type="compositionally biased region" description="Low complexity" evidence="13">
    <location>
        <begin position="441"/>
        <end position="454"/>
    </location>
</feature>
<evidence type="ECO:0000256" key="13">
    <source>
        <dbReference type="SAM" id="MobiDB-lite"/>
    </source>
</evidence>
<evidence type="ECO:0000256" key="7">
    <source>
        <dbReference type="ARBA" id="ARBA00022840"/>
    </source>
</evidence>
<gene>
    <name evidence="15" type="ORF">Clacol_007567</name>
</gene>
<comment type="subcellular location">
    <subcellularLocation>
        <location evidence="2">Chromosome</location>
    </subcellularLocation>
    <subcellularLocation>
        <location evidence="1">Nucleus</location>
    </subcellularLocation>
</comment>
<name>A0AAV5AN16_9AGAM</name>
<proteinExistence type="inferred from homology"/>
<feature type="coiled-coil region" evidence="12">
    <location>
        <begin position="818"/>
        <end position="894"/>
    </location>
</feature>
<evidence type="ECO:0000256" key="1">
    <source>
        <dbReference type="ARBA" id="ARBA00004123"/>
    </source>
</evidence>
<dbReference type="GO" id="GO:0030915">
    <property type="term" value="C:Smc5-Smc6 complex"/>
    <property type="evidence" value="ECO:0007669"/>
    <property type="project" value="TreeGrafter"/>
</dbReference>
<dbReference type="Pfam" id="PF26113">
    <property type="entry name" value="GH16_XgeA"/>
    <property type="match status" value="1"/>
</dbReference>
<dbReference type="Gene3D" id="1.10.287.1490">
    <property type="match status" value="1"/>
</dbReference>
<dbReference type="GO" id="GO:0003697">
    <property type="term" value="F:single-stranded DNA binding"/>
    <property type="evidence" value="ECO:0007669"/>
    <property type="project" value="TreeGrafter"/>
</dbReference>
<dbReference type="CDD" id="cd02181">
    <property type="entry name" value="GH16_fungal_Lam16A_glucanase"/>
    <property type="match status" value="1"/>
</dbReference>
<feature type="domain" description="GH16" evidence="14">
    <location>
        <begin position="1148"/>
        <end position="1458"/>
    </location>
</feature>
<evidence type="ECO:0000256" key="5">
    <source>
        <dbReference type="ARBA" id="ARBA00022741"/>
    </source>
</evidence>
<keyword evidence="7" id="KW-0067">ATP-binding</keyword>
<dbReference type="PANTHER" id="PTHR19306:SF6">
    <property type="entry name" value="STRUCTURAL MAINTENANCE OF CHROMOSOMES PROTEIN 6"/>
    <property type="match status" value="1"/>
</dbReference>
<dbReference type="SUPFAM" id="SSF49899">
    <property type="entry name" value="Concanavalin A-like lectins/glucanases"/>
    <property type="match status" value="1"/>
</dbReference>
<keyword evidence="10" id="KW-0234">DNA repair</keyword>
<dbReference type="InterPro" id="IPR013320">
    <property type="entry name" value="ConA-like_dom_sf"/>
</dbReference>
<evidence type="ECO:0000313" key="16">
    <source>
        <dbReference type="Proteomes" id="UP001050691"/>
    </source>
</evidence>
<evidence type="ECO:0000256" key="4">
    <source>
        <dbReference type="ARBA" id="ARBA00022454"/>
    </source>
</evidence>
<dbReference type="SUPFAM" id="SSF52540">
    <property type="entry name" value="P-loop containing nucleoside triphosphate hydrolases"/>
    <property type="match status" value="1"/>
</dbReference>
<evidence type="ECO:0000256" key="10">
    <source>
        <dbReference type="ARBA" id="ARBA00023204"/>
    </source>
</evidence>
<keyword evidence="11" id="KW-0539">Nucleus</keyword>
<keyword evidence="6" id="KW-0227">DNA damage</keyword>
<evidence type="ECO:0000313" key="15">
    <source>
        <dbReference type="EMBL" id="GJJ13315.1"/>
    </source>
</evidence>
<evidence type="ECO:0000256" key="11">
    <source>
        <dbReference type="ARBA" id="ARBA00023242"/>
    </source>
</evidence>
<dbReference type="Pfam" id="PF02463">
    <property type="entry name" value="SMC_N"/>
    <property type="match status" value="1"/>
</dbReference>
<dbReference type="GO" id="GO:0000724">
    <property type="term" value="P:double-strand break repair via homologous recombination"/>
    <property type="evidence" value="ECO:0007669"/>
    <property type="project" value="TreeGrafter"/>
</dbReference>
<dbReference type="GO" id="GO:0003684">
    <property type="term" value="F:damaged DNA binding"/>
    <property type="evidence" value="ECO:0007669"/>
    <property type="project" value="TreeGrafter"/>
</dbReference>
<evidence type="ECO:0000256" key="6">
    <source>
        <dbReference type="ARBA" id="ARBA00022763"/>
    </source>
</evidence>
<dbReference type="InterPro" id="IPR003395">
    <property type="entry name" value="RecF/RecN/SMC_N"/>
</dbReference>
<dbReference type="InterPro" id="IPR000757">
    <property type="entry name" value="Beta-glucanase-like"/>
</dbReference>
<reference evidence="15" key="1">
    <citation type="submission" date="2021-10" db="EMBL/GenBank/DDBJ databases">
        <title>De novo Genome Assembly of Clathrus columnatus (Basidiomycota, Fungi) Using Illumina and Nanopore Sequence Data.</title>
        <authorList>
            <person name="Ogiso-Tanaka E."/>
            <person name="Itagaki H."/>
            <person name="Hosoya T."/>
            <person name="Hosaka K."/>
        </authorList>
    </citation>
    <scope>NUCLEOTIDE SEQUENCE</scope>
    <source>
        <strain evidence="15">MO-923</strain>
    </source>
</reference>
<dbReference type="GO" id="GO:0005975">
    <property type="term" value="P:carbohydrate metabolic process"/>
    <property type="evidence" value="ECO:0007669"/>
    <property type="project" value="InterPro"/>
</dbReference>
<comment type="similarity">
    <text evidence="3">Belongs to the SMC family. SMC6 subfamily.</text>
</comment>
<dbReference type="Proteomes" id="UP001050691">
    <property type="component" value="Unassembled WGS sequence"/>
</dbReference>
<evidence type="ECO:0000256" key="12">
    <source>
        <dbReference type="SAM" id="Coils"/>
    </source>
</evidence>
<keyword evidence="4" id="KW-0158">Chromosome</keyword>
<organism evidence="15 16">
    <name type="scientific">Clathrus columnatus</name>
    <dbReference type="NCBI Taxonomy" id="1419009"/>
    <lineage>
        <taxon>Eukaryota</taxon>
        <taxon>Fungi</taxon>
        <taxon>Dikarya</taxon>
        <taxon>Basidiomycota</taxon>
        <taxon>Agaricomycotina</taxon>
        <taxon>Agaricomycetes</taxon>
        <taxon>Phallomycetidae</taxon>
        <taxon>Phallales</taxon>
        <taxon>Clathraceae</taxon>
        <taxon>Clathrus</taxon>
    </lineage>
</organism>
<protein>
    <recommendedName>
        <fullName evidence="14">GH16 domain-containing protein</fullName>
    </recommendedName>
</protein>
<keyword evidence="16" id="KW-1185">Reference proteome</keyword>
<dbReference type="Gene3D" id="2.60.120.200">
    <property type="match status" value="1"/>
</dbReference>
<dbReference type="GO" id="GO:0004553">
    <property type="term" value="F:hydrolase activity, hydrolyzing O-glycosyl compounds"/>
    <property type="evidence" value="ECO:0007669"/>
    <property type="project" value="InterPro"/>
</dbReference>
<feature type="compositionally biased region" description="Polar residues" evidence="13">
    <location>
        <begin position="455"/>
        <end position="471"/>
    </location>
</feature>
<evidence type="ECO:0000256" key="3">
    <source>
        <dbReference type="ARBA" id="ARBA00006793"/>
    </source>
</evidence>
<feature type="region of interest" description="Disordered" evidence="13">
    <location>
        <begin position="1"/>
        <end position="46"/>
    </location>
</feature>